<dbReference type="Proteomes" id="UP000007875">
    <property type="component" value="Unassembled WGS sequence"/>
</dbReference>
<keyword evidence="8 9" id="KW-0472">Membrane</keyword>
<dbReference type="EC" id="2.4.1.-" evidence="9"/>
<dbReference type="AlphaFoldDB" id="H2Y7A6"/>
<keyword evidence="12" id="KW-1185">Reference proteome</keyword>
<evidence type="ECO:0000256" key="6">
    <source>
        <dbReference type="ARBA" id="ARBA00022989"/>
    </source>
</evidence>
<evidence type="ECO:0000256" key="2">
    <source>
        <dbReference type="ARBA" id="ARBA00009239"/>
    </source>
</evidence>
<name>H2Y7A6_CIOSA</name>
<dbReference type="eggNOG" id="KOG3588">
    <property type="taxonomic scope" value="Eukaryota"/>
</dbReference>
<dbReference type="Ensembl" id="ENSCSAVT00000001217.1">
    <property type="protein sequence ID" value="ENSCSAVP00000001204.1"/>
    <property type="gene ID" value="ENSCSAVG00000000674.1"/>
</dbReference>
<dbReference type="InParanoid" id="H2Y7A6"/>
<keyword evidence="10" id="KW-0175">Coiled coil</keyword>
<dbReference type="HOGENOM" id="CLU_025958_0_1_1"/>
<feature type="coiled-coil region" evidence="10">
    <location>
        <begin position="59"/>
        <end position="86"/>
    </location>
</feature>
<keyword evidence="3 9" id="KW-0808">Transferase</keyword>
<evidence type="ECO:0000256" key="7">
    <source>
        <dbReference type="ARBA" id="ARBA00023034"/>
    </source>
</evidence>
<comment type="similarity">
    <text evidence="2 9">Belongs to the chondroitin N-acetylgalactosaminyltransferase family.</text>
</comment>
<keyword evidence="7 9" id="KW-0333">Golgi apparatus</keyword>
<dbReference type="InterPro" id="IPR029044">
    <property type="entry name" value="Nucleotide-diphossugar_trans"/>
</dbReference>
<dbReference type="GeneTree" id="ENSGT01050000244968"/>
<proteinExistence type="inferred from homology"/>
<evidence type="ECO:0000256" key="1">
    <source>
        <dbReference type="ARBA" id="ARBA00004447"/>
    </source>
</evidence>
<feature type="transmembrane region" description="Helical" evidence="9">
    <location>
        <begin position="6"/>
        <end position="31"/>
    </location>
</feature>
<evidence type="ECO:0000313" key="12">
    <source>
        <dbReference type="Proteomes" id="UP000007875"/>
    </source>
</evidence>
<dbReference type="InterPro" id="IPR051227">
    <property type="entry name" value="CS_glycosyltransferase"/>
</dbReference>
<organism evidence="11 12">
    <name type="scientific">Ciona savignyi</name>
    <name type="common">Pacific transparent sea squirt</name>
    <dbReference type="NCBI Taxonomy" id="51511"/>
    <lineage>
        <taxon>Eukaryota</taxon>
        <taxon>Metazoa</taxon>
        <taxon>Chordata</taxon>
        <taxon>Tunicata</taxon>
        <taxon>Ascidiacea</taxon>
        <taxon>Phlebobranchia</taxon>
        <taxon>Cionidae</taxon>
        <taxon>Ciona</taxon>
    </lineage>
</organism>
<keyword evidence="6 9" id="KW-1133">Transmembrane helix</keyword>
<dbReference type="OMA" id="EYEVIPY"/>
<sequence>MASKRLLARLLSVIVLLAILCMLVQVMMMYLKSDRYNNLLKSENPWKINEKYAQGDKIIRSLEHQIQDLESALETKKTQLNKMNSMKGSINLQTVENAPLYADGDRVIHFLQDQISKSRILKASHWKNEYFVSEYLMFDRNFVYKLELGMKQRPQDIISSRHDWNSDFSEVIKVGVESLNSGSQRLDVSPTYRFTEKDFQYGICRSETSIGTEYELIFKPTSSSNLPPKLQLFQTTLFRPYGPLLPITSTSTPADEVVHFIVPLKDRIATFRIFMDFFKQTIAVDGNVHLTVVYFGEGDGESVDQELHKLANDTGFHRYNLVKVVDGEFSRGKALQMGVESLKGDNPLMFLCDVDIGFTPQYLDQCRSYTRAGSSVFYPIVFSLYNPDVVFRNDVVPNLHDQQVIKNSNGFWRDFGFGMTCQFKSDFLAIGGFDLSIRGWGTEDTLLYRRFAMSDVKVVRSPVNTLFHHWHPKDCNKDWSTEQYESCLKSRARTEGSMKDIGLLYFQLKQQLGDGGT</sequence>
<keyword evidence="4 9" id="KW-0812">Transmembrane</keyword>
<dbReference type="GO" id="GO:0032580">
    <property type="term" value="C:Golgi cisterna membrane"/>
    <property type="evidence" value="ECO:0007669"/>
    <property type="project" value="UniProtKB-SubCell"/>
</dbReference>
<dbReference type="PANTHER" id="PTHR12369:SF45">
    <property type="entry name" value="HEXOSYLTRANSFERASE"/>
    <property type="match status" value="1"/>
</dbReference>
<comment type="subcellular location">
    <subcellularLocation>
        <location evidence="1 9">Golgi apparatus</location>
        <location evidence="1 9">Golgi stack membrane</location>
        <topology evidence="1 9">Single-pass type II membrane protein</topology>
    </subcellularLocation>
</comment>
<evidence type="ECO:0000256" key="8">
    <source>
        <dbReference type="ARBA" id="ARBA00023136"/>
    </source>
</evidence>
<dbReference type="STRING" id="51511.ENSCSAVP00000001204"/>
<dbReference type="Pfam" id="PF05679">
    <property type="entry name" value="CHGN"/>
    <property type="match status" value="1"/>
</dbReference>
<keyword evidence="5 9" id="KW-0735">Signal-anchor</keyword>
<dbReference type="InterPro" id="IPR008428">
    <property type="entry name" value="Chond_GalNAc"/>
</dbReference>
<reference evidence="11" key="2">
    <citation type="submission" date="2025-08" db="UniProtKB">
        <authorList>
            <consortium name="Ensembl"/>
        </authorList>
    </citation>
    <scope>IDENTIFICATION</scope>
</reference>
<accession>H2Y7A6</accession>
<evidence type="ECO:0000256" key="5">
    <source>
        <dbReference type="ARBA" id="ARBA00022968"/>
    </source>
</evidence>
<evidence type="ECO:0000256" key="4">
    <source>
        <dbReference type="ARBA" id="ARBA00022692"/>
    </source>
</evidence>
<protein>
    <recommendedName>
        <fullName evidence="9">Hexosyltransferase</fullName>
        <ecNumber evidence="9">2.4.1.-</ecNumber>
    </recommendedName>
</protein>
<reference evidence="11" key="3">
    <citation type="submission" date="2025-09" db="UniProtKB">
        <authorList>
            <consortium name="Ensembl"/>
        </authorList>
    </citation>
    <scope>IDENTIFICATION</scope>
</reference>
<dbReference type="SUPFAM" id="SSF53448">
    <property type="entry name" value="Nucleotide-diphospho-sugar transferases"/>
    <property type="match status" value="1"/>
</dbReference>
<evidence type="ECO:0000256" key="3">
    <source>
        <dbReference type="ARBA" id="ARBA00022679"/>
    </source>
</evidence>
<dbReference type="PANTHER" id="PTHR12369">
    <property type="entry name" value="CHONDROITIN SYNTHASE"/>
    <property type="match status" value="1"/>
</dbReference>
<dbReference type="GO" id="GO:0047238">
    <property type="term" value="F:glucuronosyl-N-acetylgalactosaminyl-proteoglycan 4-beta-N-acetylgalactosaminyltransferase activity"/>
    <property type="evidence" value="ECO:0007669"/>
    <property type="project" value="TreeGrafter"/>
</dbReference>
<evidence type="ECO:0000256" key="9">
    <source>
        <dbReference type="RuleBase" id="RU364016"/>
    </source>
</evidence>
<evidence type="ECO:0000256" key="10">
    <source>
        <dbReference type="SAM" id="Coils"/>
    </source>
</evidence>
<evidence type="ECO:0000313" key="11">
    <source>
        <dbReference type="Ensembl" id="ENSCSAVP00000001204.1"/>
    </source>
</evidence>
<dbReference type="Gene3D" id="3.90.550.10">
    <property type="entry name" value="Spore Coat Polysaccharide Biosynthesis Protein SpsA, Chain A"/>
    <property type="match status" value="1"/>
</dbReference>
<reference evidence="12" key="1">
    <citation type="submission" date="2003-08" db="EMBL/GenBank/DDBJ databases">
        <authorList>
            <person name="Birren B."/>
            <person name="Nusbaum C."/>
            <person name="Abebe A."/>
            <person name="Abouelleil A."/>
            <person name="Adekoya E."/>
            <person name="Ait-zahra M."/>
            <person name="Allen N."/>
            <person name="Allen T."/>
            <person name="An P."/>
            <person name="Anderson M."/>
            <person name="Anderson S."/>
            <person name="Arachchi H."/>
            <person name="Armbruster J."/>
            <person name="Bachantsang P."/>
            <person name="Baldwin J."/>
            <person name="Barry A."/>
            <person name="Bayul T."/>
            <person name="Blitshsteyn B."/>
            <person name="Bloom T."/>
            <person name="Blye J."/>
            <person name="Boguslavskiy L."/>
            <person name="Borowsky M."/>
            <person name="Boukhgalter B."/>
            <person name="Brunache A."/>
            <person name="Butler J."/>
            <person name="Calixte N."/>
            <person name="Calvo S."/>
            <person name="Camarata J."/>
            <person name="Campo K."/>
            <person name="Chang J."/>
            <person name="Cheshatsang Y."/>
            <person name="Citroen M."/>
            <person name="Collymore A."/>
            <person name="Considine T."/>
            <person name="Cook A."/>
            <person name="Cooke P."/>
            <person name="Corum B."/>
            <person name="Cuomo C."/>
            <person name="David R."/>
            <person name="Dawoe T."/>
            <person name="Degray S."/>
            <person name="Dodge S."/>
            <person name="Dooley K."/>
            <person name="Dorje P."/>
            <person name="Dorjee K."/>
            <person name="Dorris L."/>
            <person name="Duffey N."/>
            <person name="Dupes A."/>
            <person name="Elkins T."/>
            <person name="Engels R."/>
            <person name="Erickson J."/>
            <person name="Farina A."/>
            <person name="Faro S."/>
            <person name="Ferreira P."/>
            <person name="Fischer H."/>
            <person name="Fitzgerald M."/>
            <person name="Foley K."/>
            <person name="Gage D."/>
            <person name="Galagan J."/>
            <person name="Gearin G."/>
            <person name="Gnerre S."/>
            <person name="Gnirke A."/>
            <person name="Goyette A."/>
            <person name="Graham J."/>
            <person name="Grandbois E."/>
            <person name="Gyaltsen K."/>
            <person name="Hafez N."/>
            <person name="Hagopian D."/>
            <person name="Hagos B."/>
            <person name="Hall J."/>
            <person name="Hatcher B."/>
            <person name="Heller A."/>
            <person name="Higgins H."/>
            <person name="Honan T."/>
            <person name="Horn A."/>
            <person name="Houde N."/>
            <person name="Hughes L."/>
            <person name="Hulme W."/>
            <person name="Husby E."/>
            <person name="Iliev I."/>
            <person name="Jaffe D."/>
            <person name="Jones C."/>
            <person name="Kamal M."/>
            <person name="Kamat A."/>
            <person name="Kamvysselis M."/>
            <person name="Karlsson E."/>
            <person name="Kells C."/>
            <person name="Kieu A."/>
            <person name="Kisner P."/>
            <person name="Kodira C."/>
            <person name="Kulbokas E."/>
            <person name="Labutti K."/>
            <person name="Lama D."/>
            <person name="Landers T."/>
            <person name="Leger J."/>
            <person name="Levine S."/>
            <person name="Lewis D."/>
            <person name="Lewis T."/>
            <person name="Lindblad-toh K."/>
            <person name="Liu X."/>
            <person name="Lokyitsang T."/>
            <person name="Lokyitsang Y."/>
            <person name="Lucien O."/>
            <person name="Lui A."/>
            <person name="Ma L.J."/>
            <person name="Mabbitt R."/>
            <person name="Macdonald J."/>
            <person name="Maclean C."/>
            <person name="Major J."/>
            <person name="Manning J."/>
            <person name="Marabella R."/>
            <person name="Maru K."/>
            <person name="Matthews C."/>
            <person name="Mauceli E."/>
            <person name="Mccarthy M."/>
            <person name="Mcdonough S."/>
            <person name="Mcghee T."/>
            <person name="Meldrim J."/>
            <person name="Meneus L."/>
            <person name="Mesirov J."/>
            <person name="Mihalev A."/>
            <person name="Mihova T."/>
            <person name="Mikkelsen T."/>
            <person name="Mlenga V."/>
            <person name="Moru K."/>
            <person name="Mozes J."/>
            <person name="Mulrain L."/>
            <person name="Munson G."/>
            <person name="Naylor J."/>
            <person name="Newes C."/>
            <person name="Nguyen C."/>
            <person name="Nguyen N."/>
            <person name="Nguyen T."/>
            <person name="Nicol R."/>
            <person name="Nielsen C."/>
            <person name="Nizzari M."/>
            <person name="Norbu C."/>
            <person name="Norbu N."/>
            <person name="O'donnell P."/>
            <person name="Okoawo O."/>
            <person name="O'leary S."/>
            <person name="Omotosho B."/>
            <person name="O'neill K."/>
            <person name="Osman S."/>
            <person name="Parker S."/>
            <person name="Perrin D."/>
            <person name="Phunkhang P."/>
            <person name="Piqani B."/>
            <person name="Purcell S."/>
            <person name="Rachupka T."/>
            <person name="Ramasamy U."/>
            <person name="Rameau R."/>
            <person name="Ray V."/>
            <person name="Raymond C."/>
            <person name="Retta R."/>
            <person name="Richardson S."/>
            <person name="Rise C."/>
            <person name="Rodriguez J."/>
            <person name="Rogers J."/>
            <person name="Rogov P."/>
            <person name="Rutman M."/>
            <person name="Schupbach R."/>
            <person name="Seaman C."/>
            <person name="Settipalli S."/>
            <person name="Sharpe T."/>
            <person name="Sheridan J."/>
            <person name="Sherpa N."/>
            <person name="Shi J."/>
            <person name="Smirnov S."/>
            <person name="Smith C."/>
            <person name="Sougnez C."/>
            <person name="Spencer B."/>
            <person name="Stalker J."/>
            <person name="Stange-thomann N."/>
            <person name="Stavropoulos S."/>
            <person name="Stetson K."/>
            <person name="Stone C."/>
            <person name="Stone S."/>
            <person name="Stubbs M."/>
            <person name="Talamas J."/>
            <person name="Tchuinga P."/>
            <person name="Tenzing P."/>
            <person name="Tesfaye S."/>
            <person name="Theodore J."/>
            <person name="Thoulutsang Y."/>
            <person name="Topham K."/>
            <person name="Towey S."/>
            <person name="Tsamla T."/>
            <person name="Tsomo N."/>
            <person name="Vallee D."/>
            <person name="Vassiliev H."/>
            <person name="Venkataraman V."/>
            <person name="Vinson J."/>
            <person name="Vo A."/>
            <person name="Wade C."/>
            <person name="Wang S."/>
            <person name="Wangchuk T."/>
            <person name="Wangdi T."/>
            <person name="Whittaker C."/>
            <person name="Wilkinson J."/>
            <person name="Wu Y."/>
            <person name="Wyman D."/>
            <person name="Yadav S."/>
            <person name="Yang S."/>
            <person name="Yang X."/>
            <person name="Yeager S."/>
            <person name="Yee E."/>
            <person name="Young G."/>
            <person name="Zainoun J."/>
            <person name="Zembeck L."/>
            <person name="Zimmer A."/>
            <person name="Zody M."/>
            <person name="Lander E."/>
        </authorList>
    </citation>
    <scope>NUCLEOTIDE SEQUENCE [LARGE SCALE GENOMIC DNA]</scope>
</reference>